<gene>
    <name evidence="2" type="ORF">DVH24_018506</name>
</gene>
<evidence type="ECO:0000313" key="2">
    <source>
        <dbReference type="EMBL" id="RXI06464.1"/>
    </source>
</evidence>
<dbReference type="STRING" id="3750.A0A498KJ86"/>
<evidence type="ECO:0000313" key="3">
    <source>
        <dbReference type="Proteomes" id="UP000290289"/>
    </source>
</evidence>
<feature type="signal peptide" evidence="1">
    <location>
        <begin position="1"/>
        <end position="21"/>
    </location>
</feature>
<dbReference type="AlphaFoldDB" id="A0A498KJ86"/>
<protein>
    <submittedName>
        <fullName evidence="2">Uncharacterized protein</fullName>
    </submittedName>
</protein>
<accession>A0A498KJ86</accession>
<organism evidence="2 3">
    <name type="scientific">Malus domestica</name>
    <name type="common">Apple</name>
    <name type="synonym">Pyrus malus</name>
    <dbReference type="NCBI Taxonomy" id="3750"/>
    <lineage>
        <taxon>Eukaryota</taxon>
        <taxon>Viridiplantae</taxon>
        <taxon>Streptophyta</taxon>
        <taxon>Embryophyta</taxon>
        <taxon>Tracheophyta</taxon>
        <taxon>Spermatophyta</taxon>
        <taxon>Magnoliopsida</taxon>
        <taxon>eudicotyledons</taxon>
        <taxon>Gunneridae</taxon>
        <taxon>Pentapetalae</taxon>
        <taxon>rosids</taxon>
        <taxon>fabids</taxon>
        <taxon>Rosales</taxon>
        <taxon>Rosaceae</taxon>
        <taxon>Amygdaloideae</taxon>
        <taxon>Maleae</taxon>
        <taxon>Malus</taxon>
    </lineage>
</organism>
<keyword evidence="3" id="KW-1185">Reference proteome</keyword>
<sequence length="124" mass="13791">MGHVVMPSPIFVSVLATKLFALKTGLDLAINAVWFPLIVESDSHNSIHLISLDELCPAPEGGYVEMVRLLSQDRHLIMQASSRHVNRAAHRITRHGLHNQGFDFWTDVCPPRLADILLSKSVTT</sequence>
<name>A0A498KJ86_MALDO</name>
<reference evidence="2 3" key="1">
    <citation type="submission" date="2018-10" db="EMBL/GenBank/DDBJ databases">
        <title>A high-quality apple genome assembly.</title>
        <authorList>
            <person name="Hu J."/>
        </authorList>
    </citation>
    <scope>NUCLEOTIDE SEQUENCE [LARGE SCALE GENOMIC DNA]</scope>
    <source>
        <strain evidence="3">cv. HFTH1</strain>
        <tissue evidence="2">Young leaf</tissue>
    </source>
</reference>
<feature type="chain" id="PRO_5019775683" evidence="1">
    <location>
        <begin position="22"/>
        <end position="124"/>
    </location>
</feature>
<keyword evidence="1" id="KW-0732">Signal</keyword>
<dbReference type="EMBL" id="RDQH01000328">
    <property type="protein sequence ID" value="RXI06464.1"/>
    <property type="molecule type" value="Genomic_DNA"/>
</dbReference>
<comment type="caution">
    <text evidence="2">The sequence shown here is derived from an EMBL/GenBank/DDBJ whole genome shotgun (WGS) entry which is preliminary data.</text>
</comment>
<evidence type="ECO:0000256" key="1">
    <source>
        <dbReference type="SAM" id="SignalP"/>
    </source>
</evidence>
<dbReference type="Proteomes" id="UP000290289">
    <property type="component" value="Chromosome 2"/>
</dbReference>
<proteinExistence type="predicted"/>